<dbReference type="PROSITE" id="PS51910">
    <property type="entry name" value="GH18_2"/>
    <property type="match status" value="1"/>
</dbReference>
<dbReference type="STRING" id="695939.SAMN00790413_04292"/>
<dbReference type="Pfam" id="PF00553">
    <property type="entry name" value="CBM_2"/>
    <property type="match status" value="1"/>
</dbReference>
<dbReference type="InterPro" id="IPR012291">
    <property type="entry name" value="CBM2_carb-bd_dom_sf"/>
</dbReference>
<keyword evidence="12" id="KW-1185">Reference proteome</keyword>
<evidence type="ECO:0000256" key="7">
    <source>
        <dbReference type="RuleBase" id="RU004453"/>
    </source>
</evidence>
<dbReference type="Proteomes" id="UP000192582">
    <property type="component" value="Unassembled WGS sequence"/>
</dbReference>
<dbReference type="InterPro" id="IPR001579">
    <property type="entry name" value="Glyco_hydro_18_chit_AS"/>
</dbReference>
<dbReference type="Gene3D" id="3.10.50.10">
    <property type="match status" value="1"/>
</dbReference>
<evidence type="ECO:0000256" key="5">
    <source>
        <dbReference type="ARBA" id="ARBA00023295"/>
    </source>
</evidence>
<dbReference type="GO" id="GO:0008061">
    <property type="term" value="F:chitin binding"/>
    <property type="evidence" value="ECO:0007669"/>
    <property type="project" value="InterPro"/>
</dbReference>
<dbReference type="PROSITE" id="PS51257">
    <property type="entry name" value="PROKAR_LIPOPROTEIN"/>
    <property type="match status" value="1"/>
</dbReference>
<evidence type="ECO:0000256" key="2">
    <source>
        <dbReference type="ARBA" id="ARBA00012729"/>
    </source>
</evidence>
<dbReference type="Gene3D" id="2.60.40.290">
    <property type="match status" value="1"/>
</dbReference>
<keyword evidence="4" id="KW-0119">Carbohydrate metabolism</keyword>
<feature type="chain" id="PRO_5012619236" description="chitinase" evidence="8">
    <location>
        <begin position="23"/>
        <end position="513"/>
    </location>
</feature>
<dbReference type="SUPFAM" id="SSF49384">
    <property type="entry name" value="Carbohydrate-binding domain"/>
    <property type="match status" value="1"/>
</dbReference>
<keyword evidence="8" id="KW-0732">Signal</keyword>
<evidence type="ECO:0000313" key="12">
    <source>
        <dbReference type="Proteomes" id="UP000192582"/>
    </source>
</evidence>
<evidence type="ECO:0000256" key="1">
    <source>
        <dbReference type="ARBA" id="ARBA00000822"/>
    </source>
</evidence>
<accession>A0A1W1UQ38</accession>
<dbReference type="AlphaFoldDB" id="A0A1W1UQ38"/>
<dbReference type="InterPro" id="IPR001919">
    <property type="entry name" value="CBD2"/>
</dbReference>
<keyword evidence="5 6" id="KW-0326">Glycosidase</keyword>
<dbReference type="GO" id="GO:0008843">
    <property type="term" value="F:endochitinase activity"/>
    <property type="evidence" value="ECO:0007669"/>
    <property type="project" value="UniProtKB-EC"/>
</dbReference>
<dbReference type="EMBL" id="FWWU01000006">
    <property type="protein sequence ID" value="SMB83176.1"/>
    <property type="molecule type" value="Genomic_DNA"/>
</dbReference>
<keyword evidence="4" id="KW-0146">Chitin degradation</keyword>
<dbReference type="InterPro" id="IPR029070">
    <property type="entry name" value="Chitinase_insertion_sf"/>
</dbReference>
<sequence length="513" mass="53722">MSRVFACITPFLLLTLAGCNQGSPAPTRVTYTAPLQTLASTSALEVKYTVSSDWKSGFSATVQLTNHGPAINGWSVIWQYAGDQVITSLWNGSVTQTGKTVTVRNAGYNASIPTGGTVSFGFNARYPSGTPNAAPGAFTVNGVPTGGPAPTDPSEPTPAPLPAGDGRWVMGYYVGYLRNQYPLDAVKWSALTHLVVGRVTPNSDGSLNTHFDIGAVSGPLWAKAAVSGAHANGKRALLMVGGAGTHTAFTLAASEANRARFAANLLNLVDTYGFDGIDLDWEPIQAIDAAPLKALAQTLKQQRSSLLLTLPVAWVNANFPADAKPYHADLAGLFDRINIMSYAMNGVWGGWQSWHSSALRGAAPTTPSSLEASVNAYRAAGVPPQKLGIGIGFFGSCYSGVTGPRQSSSSMKLIADDNALSYTNIVTQYGAMTRNWDAGAQVPYLSSAAPAGPKGCQFVSYEDAQSIALKADYVRTAGLGGAIIWNINEGYLPGAAEGARDPLMTAVQEAFSK</sequence>
<keyword evidence="3 6" id="KW-0378">Hydrolase</keyword>
<dbReference type="InterPro" id="IPR008965">
    <property type="entry name" value="CBM2/CBM3_carb-bd_dom_sf"/>
</dbReference>
<comment type="similarity">
    <text evidence="7">Belongs to the glycosyl hydrolase 18 family.</text>
</comment>
<dbReference type="InterPro" id="IPR001223">
    <property type="entry name" value="Glyco_hydro18_cat"/>
</dbReference>
<dbReference type="GO" id="GO:0030247">
    <property type="term" value="F:polysaccharide binding"/>
    <property type="evidence" value="ECO:0007669"/>
    <property type="project" value="UniProtKB-UniRule"/>
</dbReference>
<dbReference type="PANTHER" id="PTHR11177">
    <property type="entry name" value="CHITINASE"/>
    <property type="match status" value="1"/>
</dbReference>
<dbReference type="PANTHER" id="PTHR11177:SF317">
    <property type="entry name" value="CHITINASE 12-RELATED"/>
    <property type="match status" value="1"/>
</dbReference>
<dbReference type="EC" id="3.2.1.14" evidence="2"/>
<organism evidence="11 12">
    <name type="scientific">Deinococcus hopiensis KR-140</name>
    <dbReference type="NCBI Taxonomy" id="695939"/>
    <lineage>
        <taxon>Bacteria</taxon>
        <taxon>Thermotogati</taxon>
        <taxon>Deinococcota</taxon>
        <taxon>Deinococci</taxon>
        <taxon>Deinococcales</taxon>
        <taxon>Deinococcaceae</taxon>
        <taxon>Deinococcus</taxon>
    </lineage>
</organism>
<feature type="domain" description="CBM2" evidence="9">
    <location>
        <begin position="37"/>
        <end position="148"/>
    </location>
</feature>
<comment type="catalytic activity">
    <reaction evidence="1">
        <text>Random endo-hydrolysis of N-acetyl-beta-D-glucosaminide (1-&gt;4)-beta-linkages in chitin and chitodextrins.</text>
        <dbReference type="EC" id="3.2.1.14"/>
    </reaction>
</comment>
<dbReference type="Gene3D" id="3.20.20.80">
    <property type="entry name" value="Glycosidases"/>
    <property type="match status" value="1"/>
</dbReference>
<dbReference type="RefSeq" id="WP_170928518.1">
    <property type="nucleotide sequence ID" value="NZ_FWWU01000006.1"/>
</dbReference>
<dbReference type="PROSITE" id="PS01095">
    <property type="entry name" value="GH18_1"/>
    <property type="match status" value="1"/>
</dbReference>
<dbReference type="SMART" id="SM00636">
    <property type="entry name" value="Glyco_18"/>
    <property type="match status" value="1"/>
</dbReference>
<dbReference type="PROSITE" id="PS51173">
    <property type="entry name" value="CBM2"/>
    <property type="match status" value="1"/>
</dbReference>
<evidence type="ECO:0000256" key="4">
    <source>
        <dbReference type="ARBA" id="ARBA00023024"/>
    </source>
</evidence>
<dbReference type="InterPro" id="IPR017853">
    <property type="entry name" value="GH"/>
</dbReference>
<keyword evidence="4" id="KW-0624">Polysaccharide degradation</keyword>
<dbReference type="InterPro" id="IPR011583">
    <property type="entry name" value="Chitinase_II/V-like_cat"/>
</dbReference>
<protein>
    <recommendedName>
        <fullName evidence="2">chitinase</fullName>
        <ecNumber evidence="2">3.2.1.14</ecNumber>
    </recommendedName>
</protein>
<dbReference type="SUPFAM" id="SSF51445">
    <property type="entry name" value="(Trans)glycosidases"/>
    <property type="match status" value="1"/>
</dbReference>
<evidence type="ECO:0000259" key="9">
    <source>
        <dbReference type="PROSITE" id="PS51173"/>
    </source>
</evidence>
<dbReference type="SMART" id="SM00637">
    <property type="entry name" value="CBD_II"/>
    <property type="match status" value="1"/>
</dbReference>
<evidence type="ECO:0000256" key="8">
    <source>
        <dbReference type="SAM" id="SignalP"/>
    </source>
</evidence>
<dbReference type="GO" id="GO:0005975">
    <property type="term" value="P:carbohydrate metabolic process"/>
    <property type="evidence" value="ECO:0007669"/>
    <property type="project" value="InterPro"/>
</dbReference>
<reference evidence="11 12" key="1">
    <citation type="submission" date="2017-04" db="EMBL/GenBank/DDBJ databases">
        <authorList>
            <person name="Afonso C.L."/>
            <person name="Miller P.J."/>
            <person name="Scott M.A."/>
            <person name="Spackman E."/>
            <person name="Goraichik I."/>
            <person name="Dimitrov K.M."/>
            <person name="Suarez D.L."/>
            <person name="Swayne D.E."/>
        </authorList>
    </citation>
    <scope>NUCLEOTIDE SEQUENCE [LARGE SCALE GENOMIC DNA]</scope>
    <source>
        <strain evidence="11 12">KR-140</strain>
    </source>
</reference>
<feature type="domain" description="GH18" evidence="10">
    <location>
        <begin position="167"/>
        <end position="513"/>
    </location>
</feature>
<feature type="signal peptide" evidence="8">
    <location>
        <begin position="1"/>
        <end position="22"/>
    </location>
</feature>
<gene>
    <name evidence="11" type="ORF">SAMN00790413_04292</name>
</gene>
<evidence type="ECO:0000313" key="11">
    <source>
        <dbReference type="EMBL" id="SMB83176.1"/>
    </source>
</evidence>
<name>A0A1W1UQ38_9DEIO</name>
<evidence type="ECO:0000256" key="6">
    <source>
        <dbReference type="RuleBase" id="RU000489"/>
    </source>
</evidence>
<dbReference type="GO" id="GO:0006032">
    <property type="term" value="P:chitin catabolic process"/>
    <property type="evidence" value="ECO:0007669"/>
    <property type="project" value="UniProtKB-KW"/>
</dbReference>
<evidence type="ECO:0000259" key="10">
    <source>
        <dbReference type="PROSITE" id="PS51910"/>
    </source>
</evidence>
<evidence type="ECO:0000256" key="3">
    <source>
        <dbReference type="ARBA" id="ARBA00022801"/>
    </source>
</evidence>
<dbReference type="Pfam" id="PF00704">
    <property type="entry name" value="Glyco_hydro_18"/>
    <property type="match status" value="1"/>
</dbReference>
<proteinExistence type="inferred from homology"/>
<dbReference type="InterPro" id="IPR050314">
    <property type="entry name" value="Glycosyl_Hydrlase_18"/>
</dbReference>